<comment type="caution">
    <text evidence="1">The sequence shown here is derived from an EMBL/GenBank/DDBJ whole genome shotgun (WGS) entry which is preliminary data.</text>
</comment>
<gene>
    <name evidence="1" type="ORF">FBU59_000424</name>
</gene>
<dbReference type="Proteomes" id="UP001150603">
    <property type="component" value="Unassembled WGS sequence"/>
</dbReference>
<proteinExistence type="predicted"/>
<name>A0ACC1JGN2_9FUNG</name>
<evidence type="ECO:0000313" key="2">
    <source>
        <dbReference type="Proteomes" id="UP001150603"/>
    </source>
</evidence>
<keyword evidence="2" id="KW-1185">Reference proteome</keyword>
<reference evidence="1" key="1">
    <citation type="submission" date="2022-07" db="EMBL/GenBank/DDBJ databases">
        <title>Phylogenomic reconstructions and comparative analyses of Kickxellomycotina fungi.</title>
        <authorList>
            <person name="Reynolds N.K."/>
            <person name="Stajich J.E."/>
            <person name="Barry K."/>
            <person name="Grigoriev I.V."/>
            <person name="Crous P."/>
            <person name="Smith M.E."/>
        </authorList>
    </citation>
    <scope>NUCLEOTIDE SEQUENCE</scope>
    <source>
        <strain evidence="1">NRRL 5244</strain>
    </source>
</reference>
<protein>
    <submittedName>
        <fullName evidence="1">Uncharacterized protein</fullName>
    </submittedName>
</protein>
<dbReference type="EMBL" id="JANBPW010000082">
    <property type="protein sequence ID" value="KAJ1950978.1"/>
    <property type="molecule type" value="Genomic_DNA"/>
</dbReference>
<sequence length="474" mass="51838">MGIFWPPENPTNVLRLTGLVCAVAGVCAISDRSSRYSLLKYLYTQLKKLDEDSAWQIEHTTTRHLSSLAASDNARDTRSYASDSTAFSRASTPPADPHRAPADTVLRHVFLTENAVTQPSSAQCNTPEGFSQLDAALDRLKGSEAKDYEAAGAVDASNVLMPLTVMPATMVDSTPAVLSKAEKLDKAGRLQPLPNPSAPKIKPSHVDGKPQLFDYIPPTPTTPSVIASPAPRRVRAHVEIETTEHDSYGFVSNPSAFVAAPSTVSPKQIGRPSGDHYLFVCVKCQRRSTNEVCEKVCSDEDGVLRCKLQPRNGMELEDLEDLVMPMTPRVSTDGRKKTTGRMLYENLQALHTQHERLRARAACHGSAPHTHETKSSLDCPNSVQSRLRIVPVNCLSMCHLGNVIAMSAPGKFGYQFGAMREDDSEDMQAILQFAEDYIESDEGFTKNKTRPPRLSRNILARIPPSLPAFTTLAG</sequence>
<accession>A0ACC1JGN2</accession>
<evidence type="ECO:0000313" key="1">
    <source>
        <dbReference type="EMBL" id="KAJ1950978.1"/>
    </source>
</evidence>
<organism evidence="1 2">
    <name type="scientific">Linderina macrospora</name>
    <dbReference type="NCBI Taxonomy" id="4868"/>
    <lineage>
        <taxon>Eukaryota</taxon>
        <taxon>Fungi</taxon>
        <taxon>Fungi incertae sedis</taxon>
        <taxon>Zoopagomycota</taxon>
        <taxon>Kickxellomycotina</taxon>
        <taxon>Kickxellomycetes</taxon>
        <taxon>Kickxellales</taxon>
        <taxon>Kickxellaceae</taxon>
        <taxon>Linderina</taxon>
    </lineage>
</organism>